<name>A0ACC0Q577_RHOML</name>
<reference evidence="1" key="1">
    <citation type="submission" date="2022-02" db="EMBL/GenBank/DDBJ databases">
        <title>Plant Genome Project.</title>
        <authorList>
            <person name="Zhang R.-G."/>
        </authorList>
    </citation>
    <scope>NUCLEOTIDE SEQUENCE</scope>
    <source>
        <strain evidence="1">AT1</strain>
    </source>
</reference>
<protein>
    <submittedName>
        <fullName evidence="1">Uncharacterized protein</fullName>
    </submittedName>
</protein>
<evidence type="ECO:0000313" key="1">
    <source>
        <dbReference type="EMBL" id="KAI8572519.1"/>
    </source>
</evidence>
<comment type="caution">
    <text evidence="1">The sequence shown here is derived from an EMBL/GenBank/DDBJ whole genome shotgun (WGS) entry which is preliminary data.</text>
</comment>
<accession>A0ACC0Q577</accession>
<evidence type="ECO:0000313" key="2">
    <source>
        <dbReference type="Proteomes" id="UP001062846"/>
    </source>
</evidence>
<keyword evidence="2" id="KW-1185">Reference proteome</keyword>
<proteinExistence type="predicted"/>
<gene>
    <name evidence="1" type="ORF">RHMOL_Rhmol01G0205600</name>
</gene>
<organism evidence="1 2">
    <name type="scientific">Rhododendron molle</name>
    <name type="common">Chinese azalea</name>
    <name type="synonym">Azalea mollis</name>
    <dbReference type="NCBI Taxonomy" id="49168"/>
    <lineage>
        <taxon>Eukaryota</taxon>
        <taxon>Viridiplantae</taxon>
        <taxon>Streptophyta</taxon>
        <taxon>Embryophyta</taxon>
        <taxon>Tracheophyta</taxon>
        <taxon>Spermatophyta</taxon>
        <taxon>Magnoliopsida</taxon>
        <taxon>eudicotyledons</taxon>
        <taxon>Gunneridae</taxon>
        <taxon>Pentapetalae</taxon>
        <taxon>asterids</taxon>
        <taxon>Ericales</taxon>
        <taxon>Ericaceae</taxon>
        <taxon>Ericoideae</taxon>
        <taxon>Rhodoreae</taxon>
        <taxon>Rhododendron</taxon>
    </lineage>
</organism>
<sequence>MSNTSALTSQGGTNSDTLRRMACLLSASTAAPLIFNLINMLQAALIARSSPLKLEIANIDLAIPSIISPFQFLISTASLPSPPPLGMATSQLALKQSLSRALQVDRSFWADGVSIWTLEISKKL</sequence>
<dbReference type="Proteomes" id="UP001062846">
    <property type="component" value="Chromosome 1"/>
</dbReference>
<dbReference type="EMBL" id="CM046388">
    <property type="protein sequence ID" value="KAI8572519.1"/>
    <property type="molecule type" value="Genomic_DNA"/>
</dbReference>